<dbReference type="Proteomes" id="UP000003344">
    <property type="component" value="Unassembled WGS sequence"/>
</dbReference>
<dbReference type="AlphaFoldDB" id="D2ZTK2"/>
<evidence type="ECO:0000313" key="2">
    <source>
        <dbReference type="EMBL" id="EFC89522.1"/>
    </source>
</evidence>
<dbReference type="EMBL" id="ACDX02000002">
    <property type="protein sequence ID" value="EFC89522.1"/>
    <property type="molecule type" value="Genomic_DNA"/>
</dbReference>
<feature type="compositionally biased region" description="Polar residues" evidence="1">
    <location>
        <begin position="1"/>
        <end position="24"/>
    </location>
</feature>
<gene>
    <name evidence="2" type="ORF">NEIMUCOT_03938</name>
</gene>
<evidence type="ECO:0000313" key="3">
    <source>
        <dbReference type="Proteomes" id="UP000003344"/>
    </source>
</evidence>
<proteinExistence type="predicted"/>
<name>D2ZTK2_NEIM2</name>
<feature type="region of interest" description="Disordered" evidence="1">
    <location>
        <begin position="1"/>
        <end position="31"/>
    </location>
</feature>
<dbReference type="STRING" id="546266.NEIMUCOT_03938"/>
<reference evidence="2 3" key="1">
    <citation type="submission" date="2009-10" db="EMBL/GenBank/DDBJ databases">
        <authorList>
            <person name="Weinstock G."/>
            <person name="Sodergren E."/>
            <person name="Clifton S."/>
            <person name="Fulton L."/>
            <person name="Fulton B."/>
            <person name="Courtney L."/>
            <person name="Fronick C."/>
            <person name="Harrison M."/>
            <person name="Strong C."/>
            <person name="Farmer C."/>
            <person name="Delahaunty K."/>
            <person name="Markovic C."/>
            <person name="Hall O."/>
            <person name="Minx P."/>
            <person name="Tomlinson C."/>
            <person name="Mitreva M."/>
            <person name="Nelson J."/>
            <person name="Hou S."/>
            <person name="Wollam A."/>
            <person name="Pepin K.H."/>
            <person name="Johnson M."/>
            <person name="Bhonagiri V."/>
            <person name="Nash W.E."/>
            <person name="Warren W."/>
            <person name="Chinwalla A."/>
            <person name="Mardis E.R."/>
            <person name="Wilson R.K."/>
        </authorList>
    </citation>
    <scope>NUCLEOTIDE SEQUENCE [LARGE SCALE GENOMIC DNA]</scope>
    <source>
        <strain evidence="3">ATCC 25996 / DSM 4631 / NCTC 10774 / M26</strain>
    </source>
</reference>
<evidence type="ECO:0000256" key="1">
    <source>
        <dbReference type="SAM" id="MobiDB-lite"/>
    </source>
</evidence>
<sequence>MHSNSYRIAQQALTPKTITSTSGKLTPPLGNARLSEIPRAARNTT</sequence>
<organism evidence="2 3">
    <name type="scientific">Neisseria mucosa (strain ATCC 25996 / DSM 4631 / NCTC 10774 / M26)</name>
    <dbReference type="NCBI Taxonomy" id="546266"/>
    <lineage>
        <taxon>Bacteria</taxon>
        <taxon>Pseudomonadati</taxon>
        <taxon>Pseudomonadota</taxon>
        <taxon>Betaproteobacteria</taxon>
        <taxon>Neisseriales</taxon>
        <taxon>Neisseriaceae</taxon>
        <taxon>Neisseria</taxon>
    </lineage>
</organism>
<comment type="caution">
    <text evidence="2">The sequence shown here is derived from an EMBL/GenBank/DDBJ whole genome shotgun (WGS) entry which is preliminary data.</text>
</comment>
<protein>
    <submittedName>
        <fullName evidence="2">Uncharacterized protein</fullName>
    </submittedName>
</protein>
<accession>D2ZTK2</accession>